<sequence>MSTCTHDYASRKPVPILRTSDDLLVCNACGTQYPVTASSKKDDCKICDDPRQFVPPEGQSFTTLSKARRDGFKNVWWQDKQNPAIWSVRTEPKFAIGERAVLIQTAAGNILWDLIPFLDQATVDKIASLGGLEAIVISHPHYYSTYADWSCTFSCPVYVGAPDKEWLEPTAAPGVDLRLLKDIYTPVLGPDSGVTAVLAGGHFPGSLLLHWENNLFIADTIFTSPSAMNPVPGKEGAISFTFFWSIPNRIPLQPDDILIIWQRVKGLEFANAFGAFKGMDVRTMPNESARGTGGVKGRLLESCKIYTRAMGWKEHALFQQTLWYQEHQRATKHLVIASYEAQNVSWISAIPSEWTIKRYLMDDPNPEPPGLAVPLNQGREAMAYLTYLIDHYETLPEYMIFTHGHERSWHQMEPLPMKVRALSLTALDEENYISLRC</sequence>
<dbReference type="EMBL" id="NAJQ01001538">
    <property type="protein sequence ID" value="TKA57282.1"/>
    <property type="molecule type" value="Genomic_DNA"/>
</dbReference>
<dbReference type="InterPro" id="IPR036866">
    <property type="entry name" value="RibonucZ/Hydroxyglut_hydro"/>
</dbReference>
<dbReference type="PANTHER" id="PTHR36839:SF1">
    <property type="entry name" value="METALLO-BETA-LACTAMASE FAMILY PROTEIN (AFU_ORTHOLOGUE AFUA_5G12770)"/>
    <property type="match status" value="1"/>
</dbReference>
<gene>
    <name evidence="1" type="ORF">B0A55_13367</name>
</gene>
<dbReference type="Gene3D" id="3.60.15.10">
    <property type="entry name" value="Ribonuclease Z/Hydroxyacylglutathione hydrolase-like"/>
    <property type="match status" value="1"/>
</dbReference>
<dbReference type="AlphaFoldDB" id="A0A4U0W522"/>
<dbReference type="Proteomes" id="UP000309340">
    <property type="component" value="Unassembled WGS sequence"/>
</dbReference>
<organism evidence="1 2">
    <name type="scientific">Friedmanniomyces simplex</name>
    <dbReference type="NCBI Taxonomy" id="329884"/>
    <lineage>
        <taxon>Eukaryota</taxon>
        <taxon>Fungi</taxon>
        <taxon>Dikarya</taxon>
        <taxon>Ascomycota</taxon>
        <taxon>Pezizomycotina</taxon>
        <taxon>Dothideomycetes</taxon>
        <taxon>Dothideomycetidae</taxon>
        <taxon>Mycosphaerellales</taxon>
        <taxon>Teratosphaeriaceae</taxon>
        <taxon>Friedmanniomyces</taxon>
    </lineage>
</organism>
<dbReference type="Pfam" id="PF11913">
    <property type="entry name" value="DUF3431"/>
    <property type="match status" value="1"/>
</dbReference>
<dbReference type="STRING" id="329884.A0A4U0W522"/>
<protein>
    <recommendedName>
        <fullName evidence="3">Metallo-beta-lactamase domain-containing protein</fullName>
    </recommendedName>
</protein>
<dbReference type="SUPFAM" id="SSF56281">
    <property type="entry name" value="Metallo-hydrolase/oxidoreductase"/>
    <property type="match status" value="1"/>
</dbReference>
<keyword evidence="2" id="KW-1185">Reference proteome</keyword>
<evidence type="ECO:0008006" key="3">
    <source>
        <dbReference type="Google" id="ProtNLM"/>
    </source>
</evidence>
<dbReference type="InterPro" id="IPR021838">
    <property type="entry name" value="DUF3431"/>
</dbReference>
<dbReference type="OrthoDB" id="17458at2759"/>
<comment type="caution">
    <text evidence="1">The sequence shown here is derived from an EMBL/GenBank/DDBJ whole genome shotgun (WGS) entry which is preliminary data.</text>
</comment>
<reference evidence="1 2" key="1">
    <citation type="submission" date="2017-03" db="EMBL/GenBank/DDBJ databases">
        <title>Genomes of endolithic fungi from Antarctica.</title>
        <authorList>
            <person name="Coleine C."/>
            <person name="Masonjones S."/>
            <person name="Stajich J.E."/>
        </authorList>
    </citation>
    <scope>NUCLEOTIDE SEQUENCE [LARGE SCALE GENOMIC DNA]</scope>
    <source>
        <strain evidence="1 2">CCFEE 5184</strain>
    </source>
</reference>
<proteinExistence type="predicted"/>
<evidence type="ECO:0000313" key="1">
    <source>
        <dbReference type="EMBL" id="TKA57282.1"/>
    </source>
</evidence>
<dbReference type="PANTHER" id="PTHR36839">
    <property type="entry name" value="METALLO-BETA-LACTAMASE FAMILY PROTEIN (AFU_ORTHOLOGUE AFUA_5G12770)"/>
    <property type="match status" value="1"/>
</dbReference>
<feature type="non-terminal residue" evidence="1">
    <location>
        <position position="437"/>
    </location>
</feature>
<name>A0A4U0W522_9PEZI</name>
<accession>A0A4U0W522</accession>
<evidence type="ECO:0000313" key="2">
    <source>
        <dbReference type="Proteomes" id="UP000309340"/>
    </source>
</evidence>